<name>A0AAD3T471_NEPGR</name>
<dbReference type="Proteomes" id="UP001279734">
    <property type="component" value="Unassembled WGS sequence"/>
</dbReference>
<proteinExistence type="predicted"/>
<sequence>MSLLPSHYRYLFATTTSIMPLPFHRSHRRAASMPEPPSSYSYLTIPPPPSPTTTSSTLQTSHHHQPIAPPSHNDPNLFTNVMSLTSLRQPLLMSHDC</sequence>
<feature type="region of interest" description="Disordered" evidence="1">
    <location>
        <begin position="28"/>
        <end position="76"/>
    </location>
</feature>
<evidence type="ECO:0000256" key="1">
    <source>
        <dbReference type="SAM" id="MobiDB-lite"/>
    </source>
</evidence>
<gene>
    <name evidence="2" type="ORF">Nepgr_024174</name>
</gene>
<keyword evidence="3" id="KW-1185">Reference proteome</keyword>
<organism evidence="2 3">
    <name type="scientific">Nepenthes gracilis</name>
    <name type="common">Slender pitcher plant</name>
    <dbReference type="NCBI Taxonomy" id="150966"/>
    <lineage>
        <taxon>Eukaryota</taxon>
        <taxon>Viridiplantae</taxon>
        <taxon>Streptophyta</taxon>
        <taxon>Embryophyta</taxon>
        <taxon>Tracheophyta</taxon>
        <taxon>Spermatophyta</taxon>
        <taxon>Magnoliopsida</taxon>
        <taxon>eudicotyledons</taxon>
        <taxon>Gunneridae</taxon>
        <taxon>Pentapetalae</taxon>
        <taxon>Caryophyllales</taxon>
        <taxon>Nepenthaceae</taxon>
        <taxon>Nepenthes</taxon>
    </lineage>
</organism>
<comment type="caution">
    <text evidence="2">The sequence shown here is derived from an EMBL/GenBank/DDBJ whole genome shotgun (WGS) entry which is preliminary data.</text>
</comment>
<accession>A0AAD3T471</accession>
<protein>
    <submittedName>
        <fullName evidence="2">Uncharacterized protein</fullName>
    </submittedName>
</protein>
<dbReference type="EMBL" id="BSYO01000024">
    <property type="protein sequence ID" value="GMH22331.1"/>
    <property type="molecule type" value="Genomic_DNA"/>
</dbReference>
<dbReference type="AlphaFoldDB" id="A0AAD3T471"/>
<evidence type="ECO:0000313" key="2">
    <source>
        <dbReference type="EMBL" id="GMH22331.1"/>
    </source>
</evidence>
<evidence type="ECO:0000313" key="3">
    <source>
        <dbReference type="Proteomes" id="UP001279734"/>
    </source>
</evidence>
<reference evidence="2" key="1">
    <citation type="submission" date="2023-05" db="EMBL/GenBank/DDBJ databases">
        <title>Nepenthes gracilis genome sequencing.</title>
        <authorList>
            <person name="Fukushima K."/>
        </authorList>
    </citation>
    <scope>NUCLEOTIDE SEQUENCE</scope>
    <source>
        <strain evidence="2">SING2019-196</strain>
    </source>
</reference>